<gene>
    <name evidence="12" type="primary">ggt</name>
    <name evidence="12" type="ORF">EGM88_12125</name>
</gene>
<dbReference type="EMBL" id="RPFJ01000017">
    <property type="protein sequence ID" value="RPD94482.1"/>
    <property type="molecule type" value="Genomic_DNA"/>
</dbReference>
<dbReference type="EC" id="2.3.2.2" evidence="11"/>
<proteinExistence type="inferred from homology"/>
<keyword evidence="13" id="KW-1185">Reference proteome</keyword>
<dbReference type="Proteomes" id="UP000270856">
    <property type="component" value="Unassembled WGS sequence"/>
</dbReference>
<evidence type="ECO:0000256" key="9">
    <source>
        <dbReference type="PIRSR" id="PIRSR600101-1"/>
    </source>
</evidence>
<comment type="catalytic activity">
    <reaction evidence="8 11">
        <text>an N-terminal (5-L-glutamyl)-[peptide] + an alpha-amino acid = 5-L-glutamyl amino acid + an N-terminal L-alpha-aminoacyl-[peptide]</text>
        <dbReference type="Rhea" id="RHEA:23904"/>
        <dbReference type="Rhea" id="RHEA-COMP:9780"/>
        <dbReference type="Rhea" id="RHEA-COMP:9795"/>
        <dbReference type="ChEBI" id="CHEBI:77644"/>
        <dbReference type="ChEBI" id="CHEBI:78597"/>
        <dbReference type="ChEBI" id="CHEBI:78599"/>
        <dbReference type="ChEBI" id="CHEBI:78608"/>
        <dbReference type="EC" id="2.3.2.2"/>
    </reaction>
</comment>
<dbReference type="PROSITE" id="PS00462">
    <property type="entry name" value="G_GLU_TRANSPEPTIDASE"/>
    <property type="match status" value="1"/>
</dbReference>
<dbReference type="InterPro" id="IPR029055">
    <property type="entry name" value="Ntn_hydrolases_N"/>
</dbReference>
<feature type="binding site" evidence="10">
    <location>
        <begin position="396"/>
        <end position="398"/>
    </location>
    <ligand>
        <name>L-glutamate</name>
        <dbReference type="ChEBI" id="CHEBI:29985"/>
    </ligand>
</feature>
<dbReference type="Gene3D" id="1.10.246.130">
    <property type="match status" value="1"/>
</dbReference>
<dbReference type="InterPro" id="IPR055262">
    <property type="entry name" value="GGT_CS"/>
</dbReference>
<dbReference type="OrthoDB" id="9781342at2"/>
<dbReference type="InterPro" id="IPR000101">
    <property type="entry name" value="GGT_peptidase"/>
</dbReference>
<evidence type="ECO:0000256" key="5">
    <source>
        <dbReference type="ARBA" id="ARBA00022801"/>
    </source>
</evidence>
<evidence type="ECO:0000313" key="13">
    <source>
        <dbReference type="Proteomes" id="UP000270856"/>
    </source>
</evidence>
<dbReference type="Pfam" id="PF01019">
    <property type="entry name" value="G_glu_transpept"/>
    <property type="match status" value="1"/>
</dbReference>
<dbReference type="InterPro" id="IPR043137">
    <property type="entry name" value="GGT_ssub_C"/>
</dbReference>
<evidence type="ECO:0000313" key="12">
    <source>
        <dbReference type="EMBL" id="RPD94482.1"/>
    </source>
</evidence>
<keyword evidence="6 11" id="KW-0865">Zymogen</keyword>
<dbReference type="GO" id="GO:0036374">
    <property type="term" value="F:glutathione hydrolase activity"/>
    <property type="evidence" value="ECO:0007669"/>
    <property type="project" value="UniProtKB-UniRule"/>
</dbReference>
<dbReference type="PRINTS" id="PR01210">
    <property type="entry name" value="GGTRANSPTASE"/>
</dbReference>
<protein>
    <recommendedName>
        <fullName evidence="11">Glutathione hydrolase proenzyme</fullName>
        <ecNumber evidence="11">2.3.2.2</ecNumber>
        <ecNumber evidence="11">3.4.19.13</ecNumber>
    </recommendedName>
    <component>
        <recommendedName>
            <fullName evidence="11">Glutathione hydrolase large chain</fullName>
        </recommendedName>
    </component>
    <component>
        <recommendedName>
            <fullName evidence="11">Glutathione hydrolase small chain</fullName>
        </recommendedName>
    </component>
</protein>
<comment type="PTM">
    <text evidence="11">Cleaved by autocatalysis into a large and a small subunit.</text>
</comment>
<sequence length="568" mass="62666">MRTFLILISISLLTIQCKKGNPSTLPTKTKKNYGFIADSAMVVSAREEASKIGVSIMKQGGNAFDAMVATDLALLVSFPFAGNIGGGGFMVYRLNNGETGCLDYREKAPFAASRDMYLDKDGNIIPNKSTLGAMAVGVPGTVAGLFEAHKKFGTMPIEKLIQPAIDLATNGVVVTKNQARMFRAYRHLFKKANNRTIFLDKDWQVGDTIKYSALAKTLTRIRDNGKDEFYKGKTADMLVEYVQSLGGIITKEDLANYEAKWRDPITFTYKGNKIISMSPPSSGGICVAQILKSIEPYNINQYKHNSLEYIQLITEAERRTYADRSEFLGDPDFVNIPIDTLISPYYLAQRMSDFSWDKATKSSDISYGQITLPESEETTHYSIVDQFGNAVAVTTTINGAYGSKVYVKDAGFFLNNEMDDFSSKPGEPNMFGLLGAEANAIAPQKRMLSAMTPTIVEKDGNLKMVIGTPGGSTIITSVMQNILNVLEYDMTMQESVSQPRFHHQWYPDDIKFETSFDTLVFKDLRKKGYSIDQSDSRIIGKVDAILVLPNGKLEGGADPRGDDSAVGF</sequence>
<dbReference type="GO" id="GO:0006750">
    <property type="term" value="P:glutathione biosynthetic process"/>
    <property type="evidence" value="ECO:0007669"/>
    <property type="project" value="UniProtKB-KW"/>
</dbReference>
<evidence type="ECO:0000256" key="2">
    <source>
        <dbReference type="ARBA" id="ARBA00001089"/>
    </source>
</evidence>
<evidence type="ECO:0000256" key="3">
    <source>
        <dbReference type="ARBA" id="ARBA00009381"/>
    </source>
</evidence>
<evidence type="ECO:0000256" key="10">
    <source>
        <dbReference type="PIRSR" id="PIRSR600101-2"/>
    </source>
</evidence>
<feature type="binding site" evidence="10">
    <location>
        <position position="105"/>
    </location>
    <ligand>
        <name>L-glutamate</name>
        <dbReference type="ChEBI" id="CHEBI:29985"/>
    </ligand>
</feature>
<dbReference type="GO" id="GO:0006751">
    <property type="term" value="P:glutathione catabolic process"/>
    <property type="evidence" value="ECO:0007669"/>
    <property type="project" value="UniProtKB-UniRule"/>
</dbReference>
<name>A0A3N4NDK8_9FLAO</name>
<reference evidence="12 13" key="1">
    <citation type="submission" date="2018-11" db="EMBL/GenBank/DDBJ databases">
        <title>Aureibaculum marinum gen. nov., sp. nov., a member of the family Flavobacteriaceae isolated from the Bohai Sea.</title>
        <authorList>
            <person name="Ji X."/>
        </authorList>
    </citation>
    <scope>NUCLEOTIDE SEQUENCE [LARGE SCALE GENOMIC DNA]</scope>
    <source>
        <strain evidence="12 13">BH-SD17</strain>
    </source>
</reference>
<feature type="active site" description="Nucleophile" evidence="9">
    <location>
        <position position="378"/>
    </location>
</feature>
<keyword evidence="4 11" id="KW-0808">Transferase</keyword>
<evidence type="ECO:0000256" key="8">
    <source>
        <dbReference type="ARBA" id="ARBA00047417"/>
    </source>
</evidence>
<dbReference type="NCBIfam" id="TIGR00066">
    <property type="entry name" value="g_glut_trans"/>
    <property type="match status" value="1"/>
</dbReference>
<dbReference type="Gene3D" id="3.60.20.40">
    <property type="match status" value="1"/>
</dbReference>
<evidence type="ECO:0000256" key="6">
    <source>
        <dbReference type="ARBA" id="ARBA00023145"/>
    </source>
</evidence>
<dbReference type="GO" id="GO:0103068">
    <property type="term" value="F:leukotriene C4 gamma-glutamyl transferase activity"/>
    <property type="evidence" value="ECO:0007669"/>
    <property type="project" value="UniProtKB-EC"/>
</dbReference>
<dbReference type="InterPro" id="IPR043138">
    <property type="entry name" value="GGT_lsub"/>
</dbReference>
<dbReference type="AlphaFoldDB" id="A0A3N4NDK8"/>
<keyword evidence="7 11" id="KW-0012">Acyltransferase</keyword>
<dbReference type="UniPathway" id="UPA00204"/>
<organism evidence="12 13">
    <name type="scientific">Aureibaculum marinum</name>
    <dbReference type="NCBI Taxonomy" id="2487930"/>
    <lineage>
        <taxon>Bacteria</taxon>
        <taxon>Pseudomonadati</taxon>
        <taxon>Bacteroidota</taxon>
        <taxon>Flavobacteriia</taxon>
        <taxon>Flavobacteriales</taxon>
        <taxon>Flavobacteriaceae</taxon>
        <taxon>Aureibaculum</taxon>
    </lineage>
</organism>
<evidence type="ECO:0000256" key="7">
    <source>
        <dbReference type="ARBA" id="ARBA00023315"/>
    </source>
</evidence>
<dbReference type="RefSeq" id="WP_123898579.1">
    <property type="nucleotide sequence ID" value="NZ_RPFJ01000017.1"/>
</dbReference>
<feature type="binding site" evidence="10">
    <location>
        <position position="471"/>
    </location>
    <ligand>
        <name>L-glutamate</name>
        <dbReference type="ChEBI" id="CHEBI:29985"/>
    </ligand>
</feature>
<dbReference type="SUPFAM" id="SSF56235">
    <property type="entry name" value="N-terminal nucleophile aminohydrolases (Ntn hydrolases)"/>
    <property type="match status" value="1"/>
</dbReference>
<keyword evidence="5 11" id="KW-0378">Hydrolase</keyword>
<comment type="similarity">
    <text evidence="3 11">Belongs to the gamma-glutamyltransferase family.</text>
</comment>
<dbReference type="EC" id="3.4.19.13" evidence="11"/>
<evidence type="ECO:0000256" key="11">
    <source>
        <dbReference type="RuleBase" id="RU368036"/>
    </source>
</evidence>
<dbReference type="InterPro" id="IPR051792">
    <property type="entry name" value="GGT_bact"/>
</dbReference>
<dbReference type="PANTHER" id="PTHR43199">
    <property type="entry name" value="GLUTATHIONE HYDROLASE"/>
    <property type="match status" value="1"/>
</dbReference>
<accession>A0A3N4NDK8</accession>
<comment type="caution">
    <text evidence="12">The sequence shown here is derived from an EMBL/GenBank/DDBJ whole genome shotgun (WGS) entry which is preliminary data.</text>
</comment>
<keyword evidence="11" id="KW-0317">Glutathione biosynthesis</keyword>
<evidence type="ECO:0000256" key="1">
    <source>
        <dbReference type="ARBA" id="ARBA00001049"/>
    </source>
</evidence>
<comment type="subunit">
    <text evidence="11">This enzyme consists of two polypeptide chains, which are synthesized in precursor form from a single polypeptide.</text>
</comment>
<evidence type="ECO:0000256" key="4">
    <source>
        <dbReference type="ARBA" id="ARBA00022679"/>
    </source>
</evidence>
<feature type="binding site" evidence="10">
    <location>
        <position position="420"/>
    </location>
    <ligand>
        <name>L-glutamate</name>
        <dbReference type="ChEBI" id="CHEBI:29985"/>
    </ligand>
</feature>
<dbReference type="PANTHER" id="PTHR43199:SF1">
    <property type="entry name" value="GLUTATHIONE HYDROLASE PROENZYME"/>
    <property type="match status" value="1"/>
</dbReference>
<comment type="catalytic activity">
    <reaction evidence="2 11">
        <text>glutathione + H2O = L-cysteinylglycine + L-glutamate</text>
        <dbReference type="Rhea" id="RHEA:28807"/>
        <dbReference type="ChEBI" id="CHEBI:15377"/>
        <dbReference type="ChEBI" id="CHEBI:29985"/>
        <dbReference type="ChEBI" id="CHEBI:57925"/>
        <dbReference type="ChEBI" id="CHEBI:61694"/>
        <dbReference type="EC" id="3.4.19.13"/>
    </reaction>
</comment>
<comment type="pathway">
    <text evidence="11">Sulfur metabolism; glutathione metabolism.</text>
</comment>
<comment type="catalytic activity">
    <reaction evidence="1 11">
        <text>an S-substituted glutathione + H2O = an S-substituted L-cysteinylglycine + L-glutamate</text>
        <dbReference type="Rhea" id="RHEA:59468"/>
        <dbReference type="ChEBI" id="CHEBI:15377"/>
        <dbReference type="ChEBI" id="CHEBI:29985"/>
        <dbReference type="ChEBI" id="CHEBI:90779"/>
        <dbReference type="ChEBI" id="CHEBI:143103"/>
        <dbReference type="EC" id="3.4.19.13"/>
    </reaction>
</comment>